<organism evidence="4 5">
    <name type="scientific">Engelhardtia mirabilis</name>
    <dbReference type="NCBI Taxonomy" id="2528011"/>
    <lineage>
        <taxon>Bacteria</taxon>
        <taxon>Pseudomonadati</taxon>
        <taxon>Planctomycetota</taxon>
        <taxon>Planctomycetia</taxon>
        <taxon>Planctomycetia incertae sedis</taxon>
        <taxon>Engelhardtia</taxon>
    </lineage>
</organism>
<keyword evidence="2" id="KW-0732">Signal</keyword>
<evidence type="ECO:0000313" key="5">
    <source>
        <dbReference type="Proteomes" id="UP000316921"/>
    </source>
</evidence>
<protein>
    <submittedName>
        <fullName evidence="4">Serine/threonine-protein kinase pkn1</fullName>
        <ecNumber evidence="4">2.7.11.1</ecNumber>
    </submittedName>
</protein>
<dbReference type="Pfam" id="PF03781">
    <property type="entry name" value="FGE-sulfatase"/>
    <property type="match status" value="1"/>
</dbReference>
<dbReference type="EC" id="2.7.11.1" evidence="4"/>
<dbReference type="PANTHER" id="PTHR23150">
    <property type="entry name" value="SULFATASE MODIFYING FACTOR 1, 2"/>
    <property type="match status" value="1"/>
</dbReference>
<dbReference type="InterPro" id="IPR051043">
    <property type="entry name" value="Sulfatase_Mod_Factor_Kinase"/>
</dbReference>
<dbReference type="InterPro" id="IPR005532">
    <property type="entry name" value="SUMF_dom"/>
</dbReference>
<evidence type="ECO:0000256" key="1">
    <source>
        <dbReference type="SAM" id="MobiDB-lite"/>
    </source>
</evidence>
<feature type="region of interest" description="Disordered" evidence="1">
    <location>
        <begin position="245"/>
        <end position="278"/>
    </location>
</feature>
<dbReference type="RefSeq" id="WP_419191711.1">
    <property type="nucleotide sequence ID" value="NZ_CP036287.1"/>
</dbReference>
<dbReference type="AlphaFoldDB" id="A0A518BP28"/>
<evidence type="ECO:0000259" key="3">
    <source>
        <dbReference type="Pfam" id="PF03781"/>
    </source>
</evidence>
<evidence type="ECO:0000313" key="4">
    <source>
        <dbReference type="EMBL" id="QDU68706.1"/>
    </source>
</evidence>
<proteinExistence type="predicted"/>
<accession>A0A518BP28</accession>
<keyword evidence="4" id="KW-0808">Transferase</keyword>
<dbReference type="PANTHER" id="PTHR23150:SF19">
    <property type="entry name" value="FORMYLGLYCINE-GENERATING ENZYME"/>
    <property type="match status" value="1"/>
</dbReference>
<feature type="chain" id="PRO_5022120030" evidence="2">
    <location>
        <begin position="22"/>
        <end position="295"/>
    </location>
</feature>
<keyword evidence="5" id="KW-1185">Reference proteome</keyword>
<dbReference type="EMBL" id="CP036287">
    <property type="protein sequence ID" value="QDU68706.1"/>
    <property type="molecule type" value="Genomic_DNA"/>
</dbReference>
<dbReference type="GO" id="GO:0004674">
    <property type="term" value="F:protein serine/threonine kinase activity"/>
    <property type="evidence" value="ECO:0007669"/>
    <property type="project" value="UniProtKB-EC"/>
</dbReference>
<dbReference type="Gene3D" id="3.90.1580.10">
    <property type="entry name" value="paralog of FGE (formylglycine-generating enzyme)"/>
    <property type="match status" value="1"/>
</dbReference>
<dbReference type="Proteomes" id="UP000316921">
    <property type="component" value="Chromosome"/>
</dbReference>
<reference evidence="4 5" key="1">
    <citation type="submission" date="2019-02" db="EMBL/GenBank/DDBJ databases">
        <title>Deep-cultivation of Planctomycetes and their phenomic and genomic characterization uncovers novel biology.</title>
        <authorList>
            <person name="Wiegand S."/>
            <person name="Jogler M."/>
            <person name="Boedeker C."/>
            <person name="Pinto D."/>
            <person name="Vollmers J."/>
            <person name="Rivas-Marin E."/>
            <person name="Kohn T."/>
            <person name="Peeters S.H."/>
            <person name="Heuer A."/>
            <person name="Rast P."/>
            <person name="Oberbeckmann S."/>
            <person name="Bunk B."/>
            <person name="Jeske O."/>
            <person name="Meyerdierks A."/>
            <person name="Storesund J.E."/>
            <person name="Kallscheuer N."/>
            <person name="Luecker S."/>
            <person name="Lage O.M."/>
            <person name="Pohl T."/>
            <person name="Merkel B.J."/>
            <person name="Hornburger P."/>
            <person name="Mueller R.-W."/>
            <person name="Bruemmer F."/>
            <person name="Labrenz M."/>
            <person name="Spormann A.M."/>
            <person name="Op den Camp H."/>
            <person name="Overmann J."/>
            <person name="Amann R."/>
            <person name="Jetten M.S.M."/>
            <person name="Mascher T."/>
            <person name="Medema M.H."/>
            <person name="Devos D.P."/>
            <person name="Kaster A.-K."/>
            <person name="Ovreas L."/>
            <person name="Rohde M."/>
            <person name="Galperin M.Y."/>
            <person name="Jogler C."/>
        </authorList>
    </citation>
    <scope>NUCLEOTIDE SEQUENCE [LARGE SCALE GENOMIC DNA]</scope>
    <source>
        <strain evidence="4 5">Pla133</strain>
    </source>
</reference>
<evidence type="ECO:0000256" key="2">
    <source>
        <dbReference type="SAM" id="SignalP"/>
    </source>
</evidence>
<dbReference type="KEGG" id="pbap:Pla133_38090"/>
<sequence length="295" mass="32483" precursor="true">MLLETALVLLAHCLPSATSLAMPEGPTVPIWAELLDAKPSRAVVKDADLRRRITETGLAWRVRDRTTGVELLLVPPGTYERGASRGDDLAGMEEKPRHTVTITAPFYLGRYEVQKHEWDHLVDGAELSNRPGLPKEGLGFDDVVAYLRRANQADDTESSPLRLPTEAEWEYACRAGTDGPVYGKSLSSVAWYRDNAGDRARVVGTRKANALGFHDMLGNVKEWCSDHYDPAEYERIAAAPDLGVDPAGSSNPSNGHVLRGGAYSRPMSEARASARQRRYSDPVIRPYGLRVARHP</sequence>
<keyword evidence="4" id="KW-0418">Kinase</keyword>
<dbReference type="SUPFAM" id="SSF56436">
    <property type="entry name" value="C-type lectin-like"/>
    <property type="match status" value="1"/>
</dbReference>
<name>A0A518BP28_9BACT</name>
<feature type="domain" description="Sulfatase-modifying factor enzyme-like" evidence="3">
    <location>
        <begin position="70"/>
        <end position="293"/>
    </location>
</feature>
<feature type="signal peptide" evidence="2">
    <location>
        <begin position="1"/>
        <end position="21"/>
    </location>
</feature>
<gene>
    <name evidence="4" type="primary">pkn1_12</name>
    <name evidence="4" type="ORF">Pla133_38090</name>
</gene>
<dbReference type="InterPro" id="IPR016187">
    <property type="entry name" value="CTDL_fold"/>
</dbReference>
<dbReference type="GO" id="GO:0120147">
    <property type="term" value="F:formylglycine-generating oxidase activity"/>
    <property type="evidence" value="ECO:0007669"/>
    <property type="project" value="TreeGrafter"/>
</dbReference>
<dbReference type="InterPro" id="IPR042095">
    <property type="entry name" value="SUMF_sf"/>
</dbReference>